<dbReference type="Pfam" id="PF03583">
    <property type="entry name" value="LIP"/>
    <property type="match status" value="1"/>
</dbReference>
<reference evidence="1 2" key="1">
    <citation type="journal article" date="2019" name="Environ. Microbiol.">
        <title>Species interactions and distinct microbial communities in high Arctic permafrost affected cryosols are associated with the CH4 and CO2 gas fluxes.</title>
        <authorList>
            <person name="Altshuler I."/>
            <person name="Hamel J."/>
            <person name="Turney S."/>
            <person name="Magnuson E."/>
            <person name="Levesque R."/>
            <person name="Greer C."/>
            <person name="Whyte L.G."/>
        </authorList>
    </citation>
    <scope>NUCLEOTIDE SEQUENCE [LARGE SCALE GENOMIC DNA]</scope>
    <source>
        <strain evidence="1 2">S5.20</strain>
    </source>
</reference>
<dbReference type="GO" id="GO:0016042">
    <property type="term" value="P:lipid catabolic process"/>
    <property type="evidence" value="ECO:0007669"/>
    <property type="project" value="InterPro"/>
</dbReference>
<organism evidence="1 2">
    <name type="scientific">Mycolicibacterium hodleri</name>
    <dbReference type="NCBI Taxonomy" id="49897"/>
    <lineage>
        <taxon>Bacteria</taxon>
        <taxon>Bacillati</taxon>
        <taxon>Actinomycetota</taxon>
        <taxon>Actinomycetes</taxon>
        <taxon>Mycobacteriales</taxon>
        <taxon>Mycobacteriaceae</taxon>
        <taxon>Mycolicibacterium</taxon>
    </lineage>
</organism>
<protein>
    <submittedName>
        <fullName evidence="1">Triacylglycerol lipase</fullName>
    </submittedName>
</protein>
<sequence>MTVPLPARGWYPDRSAALPIGAPAQAVVPQPKDDPFYTYAGDTPLKDLAPGTVLATRSISYHILGIPTALKTTQLLYRSTAQTGAPSVNVTSVIQPLGQRDKTKVISYQSAYDSLNRNDQPSYAISGGLTLGGVVPNVELAVFGLFLAQGCTVIVPDTEGQRADFAAGPEYGMNTLDSLRAAFRSSTVGLPSEAKVALLGYSGGAIASEWAAELAPTYASDVNGRMIGAAIGGLLVHPAHNLRYIEGTYFWAGVMPMALIGISRAFDVDFTPYLTARGQRLYHDMQATSIVSVLARQTYWRLTWSDLVVPAYPTPESLPLFVKLANRLIMGTGGTPTIPLFIGQGANGELEWTPGDTPGIGPGDGVMIAGDVRTLARTYCAEGTAVHYEQYDSLSHLTTVGIWLVHAINWINDRFAGQPAPQNCSAISPGNPLDPIPLP</sequence>
<name>A0A502EG82_9MYCO</name>
<gene>
    <name evidence="1" type="ORF">EAH80_01780</name>
</gene>
<accession>A0A502EG82</accession>
<dbReference type="PANTHER" id="PTHR34853:SF1">
    <property type="entry name" value="LIPASE 5"/>
    <property type="match status" value="1"/>
</dbReference>
<dbReference type="PANTHER" id="PTHR34853">
    <property type="match status" value="1"/>
</dbReference>
<dbReference type="SUPFAM" id="SSF53474">
    <property type="entry name" value="alpha/beta-Hydrolases"/>
    <property type="match status" value="1"/>
</dbReference>
<evidence type="ECO:0000313" key="2">
    <source>
        <dbReference type="Proteomes" id="UP000320095"/>
    </source>
</evidence>
<dbReference type="InterPro" id="IPR005152">
    <property type="entry name" value="Lipase_secreted"/>
</dbReference>
<dbReference type="Gene3D" id="3.40.50.1820">
    <property type="entry name" value="alpha/beta hydrolase"/>
    <property type="match status" value="1"/>
</dbReference>
<dbReference type="Proteomes" id="UP000320095">
    <property type="component" value="Unassembled WGS sequence"/>
</dbReference>
<dbReference type="RefSeq" id="WP_140687489.1">
    <property type="nucleotide sequence ID" value="NZ_RCZG01000001.1"/>
</dbReference>
<dbReference type="GO" id="GO:0004806">
    <property type="term" value="F:triacylglycerol lipase activity"/>
    <property type="evidence" value="ECO:0007669"/>
    <property type="project" value="InterPro"/>
</dbReference>
<dbReference type="OrthoDB" id="9798122at2"/>
<proteinExistence type="predicted"/>
<comment type="caution">
    <text evidence="1">The sequence shown here is derived from an EMBL/GenBank/DDBJ whole genome shotgun (WGS) entry which is preliminary data.</text>
</comment>
<evidence type="ECO:0000313" key="1">
    <source>
        <dbReference type="EMBL" id="TPG36698.1"/>
    </source>
</evidence>
<dbReference type="AlphaFoldDB" id="A0A502EG82"/>
<keyword evidence="2" id="KW-1185">Reference proteome</keyword>
<dbReference type="InterPro" id="IPR029058">
    <property type="entry name" value="AB_hydrolase_fold"/>
</dbReference>
<dbReference type="PIRSF" id="PIRSF029171">
    <property type="entry name" value="Esterase_LipA"/>
    <property type="match status" value="1"/>
</dbReference>
<dbReference type="Gene3D" id="1.10.260.130">
    <property type="match status" value="1"/>
</dbReference>
<dbReference type="EMBL" id="RCZG01000001">
    <property type="protein sequence ID" value="TPG36698.1"/>
    <property type="molecule type" value="Genomic_DNA"/>
</dbReference>